<evidence type="ECO:0000313" key="3">
    <source>
        <dbReference type="Proteomes" id="UP000315759"/>
    </source>
</evidence>
<reference evidence="2 3" key="1">
    <citation type="submission" date="2018-10" db="EMBL/GenBank/DDBJ databases">
        <title>Draft genome of Mycobacterium hodleri strain B.</title>
        <authorList>
            <person name="Amande T.J."/>
            <person name="Mcgenity T.J."/>
        </authorList>
    </citation>
    <scope>NUCLEOTIDE SEQUENCE [LARGE SCALE GENOMIC DNA]</scope>
    <source>
        <strain evidence="2 3">B</strain>
    </source>
</reference>
<keyword evidence="3" id="KW-1185">Reference proteome</keyword>
<dbReference type="EMBL" id="VIFX01000006">
    <property type="protein sequence ID" value="TQR87498.1"/>
    <property type="molecule type" value="Genomic_DNA"/>
</dbReference>
<keyword evidence="1" id="KW-1133">Transmembrane helix</keyword>
<keyword evidence="1" id="KW-0472">Membrane</keyword>
<dbReference type="AlphaFoldDB" id="A0A544W5I6"/>
<comment type="caution">
    <text evidence="2">The sequence shown here is derived from an EMBL/GenBank/DDBJ whole genome shotgun (WGS) entry which is preliminary data.</text>
</comment>
<accession>A0A544W5I6</accession>
<name>A0A544W5I6_9MYCO</name>
<feature type="transmembrane region" description="Helical" evidence="1">
    <location>
        <begin position="63"/>
        <end position="82"/>
    </location>
</feature>
<feature type="transmembrane region" description="Helical" evidence="1">
    <location>
        <begin position="6"/>
        <end position="25"/>
    </location>
</feature>
<proteinExistence type="predicted"/>
<sequence length="88" mass="10028">MRWTTLLIDHPWLALLVATALALVWRSCRSRTALVAAVLWVAYAGWEITVSEDRLDANIRIDLLVIYPLLAVLTVLAVWSGWRASRRQ</sequence>
<evidence type="ECO:0000313" key="2">
    <source>
        <dbReference type="EMBL" id="TQR87498.1"/>
    </source>
</evidence>
<organism evidence="2 3">
    <name type="scientific">Mycolicibacterium hodleri</name>
    <dbReference type="NCBI Taxonomy" id="49897"/>
    <lineage>
        <taxon>Bacteria</taxon>
        <taxon>Bacillati</taxon>
        <taxon>Actinomycetota</taxon>
        <taxon>Actinomycetes</taxon>
        <taxon>Mycobacteriales</taxon>
        <taxon>Mycobacteriaceae</taxon>
        <taxon>Mycolicibacterium</taxon>
    </lineage>
</organism>
<dbReference type="Proteomes" id="UP000315759">
    <property type="component" value="Unassembled WGS sequence"/>
</dbReference>
<evidence type="ECO:0000256" key="1">
    <source>
        <dbReference type="SAM" id="Phobius"/>
    </source>
</evidence>
<protein>
    <submittedName>
        <fullName evidence="2">Uncharacterized protein</fullName>
    </submittedName>
</protein>
<keyword evidence="1" id="KW-0812">Transmembrane</keyword>
<feature type="transmembrane region" description="Helical" evidence="1">
    <location>
        <begin position="32"/>
        <end position="51"/>
    </location>
</feature>
<gene>
    <name evidence="2" type="ORF">D8S82_06910</name>
</gene>
<dbReference type="RefSeq" id="WP_142551355.1">
    <property type="nucleotide sequence ID" value="NZ_VIFX01000006.1"/>
</dbReference>